<feature type="compositionally biased region" description="Low complexity" evidence="5">
    <location>
        <begin position="60"/>
        <end position="72"/>
    </location>
</feature>
<dbReference type="InterPro" id="IPR013767">
    <property type="entry name" value="PAS_fold"/>
</dbReference>
<dbReference type="PROSITE" id="PS50885">
    <property type="entry name" value="HAMP"/>
    <property type="match status" value="1"/>
</dbReference>
<dbReference type="PANTHER" id="PTHR32089:SF112">
    <property type="entry name" value="LYSOZYME-LIKE PROTEIN-RELATED"/>
    <property type="match status" value="1"/>
</dbReference>
<keyword evidence="1 3" id="KW-0807">Transducer</keyword>
<dbReference type="HOGENOM" id="CLU_000445_116_0_2"/>
<dbReference type="GO" id="GO:0007165">
    <property type="term" value="P:signal transduction"/>
    <property type="evidence" value="ECO:0007669"/>
    <property type="project" value="UniProtKB-KW"/>
</dbReference>
<dbReference type="PROSITE" id="PS50111">
    <property type="entry name" value="CHEMOTAXIS_TRANSDUC_2"/>
    <property type="match status" value="1"/>
</dbReference>
<dbReference type="InterPro" id="IPR004089">
    <property type="entry name" value="MCPsignal_dom"/>
</dbReference>
<dbReference type="GO" id="GO:0006935">
    <property type="term" value="P:chemotaxis"/>
    <property type="evidence" value="ECO:0007669"/>
    <property type="project" value="InterPro"/>
</dbReference>
<feature type="domain" description="HAMP" evidence="8">
    <location>
        <begin position="234"/>
        <end position="285"/>
    </location>
</feature>
<dbReference type="eggNOG" id="arCOG02318">
    <property type="taxonomic scope" value="Archaea"/>
</dbReference>
<sequence length="574" mass="61652">MNSGGNRLCGRLGEPHVEMTGLRGLLRRAFGRDRNSRSVPDGGVVVSDSADAGLSGDAPGDAAETETGTATSEGEEYTIAEAEGVDRAETLAAAGFEQVFNATGVPTFILDSEGNVAEWNESIASLTGNEREDAVGHAHVSELFYPDGRRADTLADKVLDAPETADEVYGVERCDSAQTRYRDTSAMVDRHGDEKHIEFTAAPLYEGDDLVGVTEVVIDRTENINQRNATEALVAEVRETAEAIGEGDLDARAARREECEILDEELLSVIGVVNQMAENLQDLSEGVHEQAREIDRTVQKASTAAANIAENVDEQNELLEESVSEMQSFSAGMEEVAATADQVDSAAVAASEAADEGLDASEDAREATEDVVDIGDELVESVGALSERMDDIEEVIEVISDVAEQTNLLALNANIEAARAGEGGDGFAVVAEEVKKLADETRGYTEEITESLAELQAQSDETSTAVERSHERIEDAGTEIETVLDSLEEIADAVDEAAAGVAEVARTTDDQAATVEELTSSLEAVRERSDRTEDATERIVDATDDQEVAVDELITRVERLDARQERKREREQPQ</sequence>
<dbReference type="CDD" id="cd00130">
    <property type="entry name" value="PAS"/>
    <property type="match status" value="1"/>
</dbReference>
<comment type="similarity">
    <text evidence="2">Belongs to the methyl-accepting chemotaxis (MCP) protein family.</text>
</comment>
<dbReference type="Pfam" id="PF00015">
    <property type="entry name" value="MCPsignal"/>
    <property type="match status" value="1"/>
</dbReference>
<dbReference type="Pfam" id="PF00989">
    <property type="entry name" value="PAS"/>
    <property type="match status" value="1"/>
</dbReference>
<evidence type="ECO:0000256" key="3">
    <source>
        <dbReference type="PROSITE-ProRule" id="PRU00284"/>
    </source>
</evidence>
<feature type="coiled-coil region" evidence="4">
    <location>
        <begin position="515"/>
        <end position="570"/>
    </location>
</feature>
<evidence type="ECO:0000256" key="5">
    <source>
        <dbReference type="SAM" id="MobiDB-lite"/>
    </source>
</evidence>
<evidence type="ECO:0000256" key="1">
    <source>
        <dbReference type="ARBA" id="ARBA00023224"/>
    </source>
</evidence>
<reference evidence="9 10" key="1">
    <citation type="journal article" date="2016" name="Stand. Genomic Sci.">
        <title>Complete genome sequence of the Antarctic Halorubrum lacusprofundi type strain ACAM 34.</title>
        <authorList>
            <person name="Anderson I.J."/>
            <person name="DasSarma P."/>
            <person name="Lucas S."/>
            <person name="Copeland A."/>
            <person name="Lapidus A."/>
            <person name="Del Rio T.G."/>
            <person name="Tice H."/>
            <person name="Dalin E."/>
            <person name="Bruce D.C."/>
            <person name="Goodwin L."/>
            <person name="Pitluck S."/>
            <person name="Sims D."/>
            <person name="Brettin T.S."/>
            <person name="Detter J.C."/>
            <person name="Han C.S."/>
            <person name="Larimer F."/>
            <person name="Hauser L."/>
            <person name="Land M."/>
            <person name="Ivanova N."/>
            <person name="Richardson P."/>
            <person name="Cavicchioli R."/>
            <person name="DasSarma S."/>
            <person name="Woese C.R."/>
            <person name="Kyrpides N.C."/>
        </authorList>
    </citation>
    <scope>NUCLEOTIDE SEQUENCE [LARGE SCALE GENOMIC DNA]</scope>
    <source>
        <strain evidence="10">ATCC 49239 / DSM 5036 / JCM 8891 / ACAM 34</strain>
    </source>
</reference>
<dbReference type="SMART" id="SM00091">
    <property type="entry name" value="PAS"/>
    <property type="match status" value="1"/>
</dbReference>
<dbReference type="GO" id="GO:0004888">
    <property type="term" value="F:transmembrane signaling receptor activity"/>
    <property type="evidence" value="ECO:0007669"/>
    <property type="project" value="InterPro"/>
</dbReference>
<dbReference type="InterPro" id="IPR004090">
    <property type="entry name" value="Chemotax_Me-accpt_rcpt"/>
</dbReference>
<dbReference type="Gene3D" id="3.30.450.20">
    <property type="entry name" value="PAS domain"/>
    <property type="match status" value="1"/>
</dbReference>
<evidence type="ECO:0000256" key="4">
    <source>
        <dbReference type="SAM" id="Coils"/>
    </source>
</evidence>
<feature type="compositionally biased region" description="Low complexity" evidence="5">
    <location>
        <begin position="41"/>
        <end position="53"/>
    </location>
</feature>
<dbReference type="PROSITE" id="PS50112">
    <property type="entry name" value="PAS"/>
    <property type="match status" value="1"/>
</dbReference>
<protein>
    <submittedName>
        <fullName evidence="9">Methyl-accepting chemotaxis sensory transducer with Pas/Pac sensor</fullName>
    </submittedName>
</protein>
<dbReference type="SUPFAM" id="SSF55785">
    <property type="entry name" value="PYP-like sensor domain (PAS domain)"/>
    <property type="match status" value="1"/>
</dbReference>
<dbReference type="Gene3D" id="1.10.287.950">
    <property type="entry name" value="Methyl-accepting chemotaxis protein"/>
    <property type="match status" value="1"/>
</dbReference>
<dbReference type="InterPro" id="IPR003660">
    <property type="entry name" value="HAMP_dom"/>
</dbReference>
<evidence type="ECO:0000259" key="8">
    <source>
        <dbReference type="PROSITE" id="PS50885"/>
    </source>
</evidence>
<dbReference type="KEGG" id="hla:Hlac_2726"/>
<evidence type="ECO:0000313" key="10">
    <source>
        <dbReference type="Proteomes" id="UP000000740"/>
    </source>
</evidence>
<accession>B9LUN0</accession>
<feature type="region of interest" description="Disordered" evidence="5">
    <location>
        <begin position="33"/>
        <end position="75"/>
    </location>
</feature>
<keyword evidence="10" id="KW-1185">Reference proteome</keyword>
<organism evidence="9 10">
    <name type="scientific">Halorubrum lacusprofundi (strain ATCC 49239 / DSM 5036 / JCM 8891 / ACAM 34)</name>
    <dbReference type="NCBI Taxonomy" id="416348"/>
    <lineage>
        <taxon>Archaea</taxon>
        <taxon>Methanobacteriati</taxon>
        <taxon>Methanobacteriota</taxon>
        <taxon>Stenosarchaea group</taxon>
        <taxon>Halobacteria</taxon>
        <taxon>Halobacteriales</taxon>
        <taxon>Haloferacaceae</taxon>
        <taxon>Halorubrum</taxon>
    </lineage>
</organism>
<dbReference type="NCBIfam" id="TIGR00229">
    <property type="entry name" value="sensory_box"/>
    <property type="match status" value="1"/>
</dbReference>
<dbReference type="PRINTS" id="PR00260">
    <property type="entry name" value="CHEMTRNSDUCR"/>
</dbReference>
<dbReference type="GO" id="GO:0016020">
    <property type="term" value="C:membrane"/>
    <property type="evidence" value="ECO:0007669"/>
    <property type="project" value="InterPro"/>
</dbReference>
<dbReference type="CDD" id="cd11386">
    <property type="entry name" value="MCP_signal"/>
    <property type="match status" value="1"/>
</dbReference>
<dbReference type="InterPro" id="IPR035965">
    <property type="entry name" value="PAS-like_dom_sf"/>
</dbReference>
<name>B9LUN0_HALLT</name>
<evidence type="ECO:0000259" key="6">
    <source>
        <dbReference type="PROSITE" id="PS50111"/>
    </source>
</evidence>
<feature type="domain" description="PAS" evidence="7">
    <location>
        <begin position="92"/>
        <end position="147"/>
    </location>
</feature>
<dbReference type="AlphaFoldDB" id="B9LUN0"/>
<dbReference type="GO" id="GO:0006355">
    <property type="term" value="P:regulation of DNA-templated transcription"/>
    <property type="evidence" value="ECO:0007669"/>
    <property type="project" value="InterPro"/>
</dbReference>
<proteinExistence type="inferred from homology"/>
<dbReference type="InterPro" id="IPR000014">
    <property type="entry name" value="PAS"/>
</dbReference>
<dbReference type="EMBL" id="CP001365">
    <property type="protein sequence ID" value="ACM58297.1"/>
    <property type="molecule type" value="Genomic_DNA"/>
</dbReference>
<evidence type="ECO:0000313" key="9">
    <source>
        <dbReference type="EMBL" id="ACM58297.1"/>
    </source>
</evidence>
<evidence type="ECO:0000256" key="2">
    <source>
        <dbReference type="ARBA" id="ARBA00029447"/>
    </source>
</evidence>
<feature type="domain" description="Methyl-accepting transducer" evidence="6">
    <location>
        <begin position="290"/>
        <end position="526"/>
    </location>
</feature>
<dbReference type="PANTHER" id="PTHR32089">
    <property type="entry name" value="METHYL-ACCEPTING CHEMOTAXIS PROTEIN MCPB"/>
    <property type="match status" value="1"/>
</dbReference>
<evidence type="ECO:0000259" key="7">
    <source>
        <dbReference type="PROSITE" id="PS50112"/>
    </source>
</evidence>
<dbReference type="SUPFAM" id="SSF58104">
    <property type="entry name" value="Methyl-accepting chemotaxis protein (MCP) signaling domain"/>
    <property type="match status" value="1"/>
</dbReference>
<gene>
    <name evidence="9" type="ordered locus">Hlac_2726</name>
</gene>
<dbReference type="Proteomes" id="UP000000740">
    <property type="component" value="Chromosome 1"/>
</dbReference>
<keyword evidence="4" id="KW-0175">Coiled coil</keyword>
<dbReference type="SMART" id="SM00283">
    <property type="entry name" value="MA"/>
    <property type="match status" value="1"/>
</dbReference>